<evidence type="ECO:0000313" key="5">
    <source>
        <dbReference type="EMBL" id="MFC1405577.1"/>
    </source>
</evidence>
<evidence type="ECO:0000256" key="3">
    <source>
        <dbReference type="ARBA" id="ARBA00023163"/>
    </source>
</evidence>
<keyword evidence="6" id="KW-1185">Reference proteome</keyword>
<reference evidence="5 6" key="1">
    <citation type="submission" date="2024-09" db="EMBL/GenBank/DDBJ databases">
        <authorList>
            <person name="Lee S.D."/>
        </authorList>
    </citation>
    <scope>NUCLEOTIDE SEQUENCE [LARGE SCALE GENOMIC DNA]</scope>
    <source>
        <strain evidence="5 6">N1-5</strain>
    </source>
</reference>
<dbReference type="Gene3D" id="3.40.50.2300">
    <property type="match status" value="2"/>
</dbReference>
<feature type="domain" description="HTH lacI-type" evidence="4">
    <location>
        <begin position="15"/>
        <end position="69"/>
    </location>
</feature>
<dbReference type="Proteomes" id="UP001592528">
    <property type="component" value="Unassembled WGS sequence"/>
</dbReference>
<dbReference type="InterPro" id="IPR046335">
    <property type="entry name" value="LacI/GalR-like_sensor"/>
</dbReference>
<dbReference type="InterPro" id="IPR028082">
    <property type="entry name" value="Peripla_BP_I"/>
</dbReference>
<dbReference type="GO" id="GO:0003677">
    <property type="term" value="F:DNA binding"/>
    <property type="evidence" value="ECO:0007669"/>
    <property type="project" value="UniProtKB-KW"/>
</dbReference>
<evidence type="ECO:0000259" key="4">
    <source>
        <dbReference type="PROSITE" id="PS50932"/>
    </source>
</evidence>
<comment type="caution">
    <text evidence="5">The sequence shown here is derived from an EMBL/GenBank/DDBJ whole genome shotgun (WGS) entry which is preliminary data.</text>
</comment>
<evidence type="ECO:0000313" key="6">
    <source>
        <dbReference type="Proteomes" id="UP001592528"/>
    </source>
</evidence>
<dbReference type="InterPro" id="IPR000843">
    <property type="entry name" value="HTH_LacI"/>
</dbReference>
<organism evidence="5 6">
    <name type="scientific">Streptacidiphilus cavernicola</name>
    <dbReference type="NCBI Taxonomy" id="3342716"/>
    <lineage>
        <taxon>Bacteria</taxon>
        <taxon>Bacillati</taxon>
        <taxon>Actinomycetota</taxon>
        <taxon>Actinomycetes</taxon>
        <taxon>Kitasatosporales</taxon>
        <taxon>Streptomycetaceae</taxon>
        <taxon>Streptacidiphilus</taxon>
    </lineage>
</organism>
<keyword evidence="2 5" id="KW-0238">DNA-binding</keyword>
<protein>
    <submittedName>
        <fullName evidence="5">LacI family DNA-binding transcriptional regulator</fullName>
    </submittedName>
</protein>
<evidence type="ECO:0000256" key="1">
    <source>
        <dbReference type="ARBA" id="ARBA00023015"/>
    </source>
</evidence>
<dbReference type="RefSeq" id="WP_030261466.1">
    <property type="nucleotide sequence ID" value="NZ_JBHEZZ010000022.1"/>
</dbReference>
<evidence type="ECO:0000256" key="2">
    <source>
        <dbReference type="ARBA" id="ARBA00023125"/>
    </source>
</evidence>
<dbReference type="PRINTS" id="PR00036">
    <property type="entry name" value="HTHLACI"/>
</dbReference>
<proteinExistence type="predicted"/>
<dbReference type="Pfam" id="PF00356">
    <property type="entry name" value="LacI"/>
    <property type="match status" value="1"/>
</dbReference>
<sequence length="363" mass="39281">MPDASEPSPTPARAATVRDVAARAGVSTATVSRVLTGNRPVSAEVRRRVRKAIEDLDYVVNEQARSLSVANSRTVAILLADITWPFHNQVARGVEQEAVAEDRMCLVCTTMDDPDREMALIELLRKRNTEAVVLIGGVRDSPEYRTRIGRLAQALDGAGSRLVFCGRPTPDPALPITVVEYDNEGGAFAAVCHLLSLGHRRIAFLGGPPGYTTTAPRLAGYRRALRDFGVEPDPALVRHCRPDGEPSRQFGYRTVQALVEQGPLPFTALFCYDDLVAAGAMAALREAGVDVPGDISVVGYNDEPTALDVVPGLTTVHVPHLELGRTAMRLALHRDDPMTMAMRQNTVLGTHLVIRGTVRRPAS</sequence>
<gene>
    <name evidence="5" type="ORF">ACEZDJ_30245</name>
</gene>
<dbReference type="SUPFAM" id="SSF53822">
    <property type="entry name" value="Periplasmic binding protein-like I"/>
    <property type="match status" value="1"/>
</dbReference>
<dbReference type="PANTHER" id="PTHR30146">
    <property type="entry name" value="LACI-RELATED TRANSCRIPTIONAL REPRESSOR"/>
    <property type="match status" value="1"/>
</dbReference>
<dbReference type="PROSITE" id="PS50932">
    <property type="entry name" value="HTH_LACI_2"/>
    <property type="match status" value="1"/>
</dbReference>
<dbReference type="EMBL" id="JBHEZZ010000022">
    <property type="protein sequence ID" value="MFC1405577.1"/>
    <property type="molecule type" value="Genomic_DNA"/>
</dbReference>
<keyword evidence="1" id="KW-0805">Transcription regulation</keyword>
<keyword evidence="3" id="KW-0804">Transcription</keyword>
<name>A0ABV6UW13_9ACTN</name>
<dbReference type="CDD" id="cd06267">
    <property type="entry name" value="PBP1_LacI_sugar_binding-like"/>
    <property type="match status" value="1"/>
</dbReference>
<dbReference type="CDD" id="cd01392">
    <property type="entry name" value="HTH_LacI"/>
    <property type="match status" value="1"/>
</dbReference>
<dbReference type="PANTHER" id="PTHR30146:SF153">
    <property type="entry name" value="LACTOSE OPERON REPRESSOR"/>
    <property type="match status" value="1"/>
</dbReference>
<dbReference type="SMART" id="SM00354">
    <property type="entry name" value="HTH_LACI"/>
    <property type="match status" value="1"/>
</dbReference>
<dbReference type="Pfam" id="PF13377">
    <property type="entry name" value="Peripla_BP_3"/>
    <property type="match status" value="1"/>
</dbReference>
<dbReference type="Gene3D" id="1.10.260.40">
    <property type="entry name" value="lambda repressor-like DNA-binding domains"/>
    <property type="match status" value="1"/>
</dbReference>
<dbReference type="PROSITE" id="PS00356">
    <property type="entry name" value="HTH_LACI_1"/>
    <property type="match status" value="1"/>
</dbReference>
<accession>A0ABV6UW13</accession>
<dbReference type="InterPro" id="IPR010982">
    <property type="entry name" value="Lambda_DNA-bd_dom_sf"/>
</dbReference>
<dbReference type="SUPFAM" id="SSF47413">
    <property type="entry name" value="lambda repressor-like DNA-binding domains"/>
    <property type="match status" value="1"/>
</dbReference>